<keyword evidence="3 4" id="KW-0413">Isomerase</keyword>
<dbReference type="GO" id="GO:0003755">
    <property type="term" value="F:peptidyl-prolyl cis-trans isomerase activity"/>
    <property type="evidence" value="ECO:0007669"/>
    <property type="project" value="UniProtKB-KW"/>
</dbReference>
<dbReference type="InterPro" id="IPR002130">
    <property type="entry name" value="Cyclophilin-type_PPIase_dom"/>
</dbReference>
<dbReference type="STRING" id="2518989.IMCC3088_213"/>
<dbReference type="RefSeq" id="WP_009574742.1">
    <property type="nucleotide sequence ID" value="NZ_AEIG01000011.1"/>
</dbReference>
<reference evidence="4 5" key="1">
    <citation type="journal article" date="2011" name="J. Bacteriol.">
        <title>Genome sequence of strain IMCC3088, a proteorhodopsin-containing marine bacterium belonging to the OM60/NOR5 clade.</title>
        <authorList>
            <person name="Jang Y."/>
            <person name="Oh H.M."/>
            <person name="Kang I."/>
            <person name="Lee K."/>
            <person name="Yang S.J."/>
            <person name="Cho J.C."/>
        </authorList>
    </citation>
    <scope>NUCLEOTIDE SEQUENCE [LARGE SCALE GENOMIC DNA]</scope>
    <source>
        <strain evidence="4 5">IMCC3088</strain>
    </source>
</reference>
<keyword evidence="2" id="KW-0697">Rotamase</keyword>
<name>F3KZA2_9GAMM</name>
<dbReference type="Pfam" id="PF00160">
    <property type="entry name" value="Pro_isomerase"/>
    <property type="match status" value="1"/>
</dbReference>
<dbReference type="PROSITE" id="PS51257">
    <property type="entry name" value="PROKAR_LIPOPROTEIN"/>
    <property type="match status" value="1"/>
</dbReference>
<dbReference type="AlphaFoldDB" id="F3KZA2"/>
<dbReference type="OrthoDB" id="5741809at2"/>
<dbReference type="Proteomes" id="UP000005615">
    <property type="component" value="Unassembled WGS sequence"/>
</dbReference>
<dbReference type="SUPFAM" id="SSF50891">
    <property type="entry name" value="Cyclophilin-like"/>
    <property type="match status" value="1"/>
</dbReference>
<dbReference type="PANTHER" id="PTHR43246">
    <property type="entry name" value="PEPTIDYL-PROLYL CIS-TRANS ISOMERASE CYP38, CHLOROPLASTIC"/>
    <property type="match status" value="1"/>
</dbReference>
<evidence type="ECO:0000256" key="3">
    <source>
        <dbReference type="ARBA" id="ARBA00023235"/>
    </source>
</evidence>
<dbReference type="EMBL" id="AEIG01000011">
    <property type="protein sequence ID" value="EGG30589.1"/>
    <property type="molecule type" value="Genomic_DNA"/>
</dbReference>
<dbReference type="EC" id="5.2.1.8" evidence="1"/>
<proteinExistence type="predicted"/>
<dbReference type="Gene3D" id="2.40.100.10">
    <property type="entry name" value="Cyclophilin-like"/>
    <property type="match status" value="1"/>
</dbReference>
<dbReference type="InterPro" id="IPR029000">
    <property type="entry name" value="Cyclophilin-like_dom_sf"/>
</dbReference>
<dbReference type="InterPro" id="IPR044665">
    <property type="entry name" value="E_coli_cyclophilin_A-like"/>
</dbReference>
<protein>
    <recommendedName>
        <fullName evidence="1">peptidylprolyl isomerase</fullName>
        <ecNumber evidence="1">5.2.1.8</ecNumber>
    </recommendedName>
</protein>
<dbReference type="eggNOG" id="COG0652">
    <property type="taxonomic scope" value="Bacteria"/>
</dbReference>
<sequence>MKALIASLLATLTLAGCISDTGINPTESSASIAKPQTSEAVNVILETDLGDMILRVDTDKAPITSAYFLRIIDNGLYNGATFYRSASLDGEAGPQLIQGGILQGALTQTGPISATNFQIPTLPDVERTSLTGLTHQTGTVSFARDLLDTGVVIPEIFICLRACSWADEGARSVPDTHGFPAFGSVLKGMDTVQAIANQKTNGETSIKFLQGQIHSTPVVIRKAYRAPN</sequence>
<evidence type="ECO:0000256" key="1">
    <source>
        <dbReference type="ARBA" id="ARBA00013194"/>
    </source>
</evidence>
<dbReference type="PROSITE" id="PS50072">
    <property type="entry name" value="CSA_PPIASE_2"/>
    <property type="match status" value="1"/>
</dbReference>
<keyword evidence="5" id="KW-1185">Reference proteome</keyword>
<evidence type="ECO:0000313" key="4">
    <source>
        <dbReference type="EMBL" id="EGG30589.1"/>
    </source>
</evidence>
<evidence type="ECO:0000313" key="5">
    <source>
        <dbReference type="Proteomes" id="UP000005615"/>
    </source>
</evidence>
<accession>F3KZA2</accession>
<organism evidence="4 5">
    <name type="scientific">Aequoribacter fuscus</name>
    <dbReference type="NCBI Taxonomy" id="2518989"/>
    <lineage>
        <taxon>Bacteria</taxon>
        <taxon>Pseudomonadati</taxon>
        <taxon>Pseudomonadota</taxon>
        <taxon>Gammaproteobacteria</taxon>
        <taxon>Cellvibrionales</taxon>
        <taxon>Halieaceae</taxon>
        <taxon>Aequoribacter</taxon>
    </lineage>
</organism>
<evidence type="ECO:0000256" key="2">
    <source>
        <dbReference type="ARBA" id="ARBA00023110"/>
    </source>
</evidence>
<comment type="caution">
    <text evidence="4">The sequence shown here is derived from an EMBL/GenBank/DDBJ whole genome shotgun (WGS) entry which is preliminary data.</text>
</comment>
<gene>
    <name evidence="4" type="ORF">IMCC3088_213</name>
</gene>